<dbReference type="PANTHER" id="PTHR46254">
    <property type="entry name" value="PROTEIN GVQW1-RELATED"/>
    <property type="match status" value="1"/>
</dbReference>
<dbReference type="Ensembl" id="ENSCATT00000009365.1">
    <property type="protein sequence ID" value="ENSCATP00000001854.1"/>
    <property type="gene ID" value="ENSCATG00000008507.1"/>
</dbReference>
<sequence length="121" mass="13304">LFFFLRWSFTLVAQAGVQWCDLGSPQPPPPRIKRFSCLSPASSWDYRHVPPCPANFVFLVETKFLHVGQAGLELLTSDDPPASASQSAGITGMSHRARPDKIISKVILGPEIKECSNHENG</sequence>
<reference evidence="2" key="2">
    <citation type="submission" date="2025-09" db="UniProtKB">
        <authorList>
            <consortium name="Ensembl"/>
        </authorList>
    </citation>
    <scope>IDENTIFICATION</scope>
</reference>
<name>A0A2K5KMD7_CERAT</name>
<dbReference type="GeneTree" id="ENSGT00940000164709"/>
<dbReference type="AlphaFoldDB" id="A0A2K5KMD7"/>
<protein>
    <submittedName>
        <fullName evidence="2">Uncharacterized protein</fullName>
    </submittedName>
</protein>
<feature type="chain" id="PRO_5014454749" evidence="1">
    <location>
        <begin position="16"/>
        <end position="121"/>
    </location>
</feature>
<accession>A0A2K5KMD7</accession>
<feature type="signal peptide" evidence="1">
    <location>
        <begin position="1"/>
        <end position="15"/>
    </location>
</feature>
<dbReference type="PANTHER" id="PTHR46254:SF3">
    <property type="entry name" value="SECRETED PROTEIN"/>
    <property type="match status" value="1"/>
</dbReference>
<dbReference type="PRINTS" id="PR02045">
    <property type="entry name" value="F138DOMAIN"/>
</dbReference>
<keyword evidence="3" id="KW-1185">Reference proteome</keyword>
<dbReference type="Proteomes" id="UP000233060">
    <property type="component" value="Unassembled WGS sequence"/>
</dbReference>
<keyword evidence="1" id="KW-0732">Signal</keyword>
<evidence type="ECO:0000313" key="2">
    <source>
        <dbReference type="Ensembl" id="ENSCATP00000001854.1"/>
    </source>
</evidence>
<dbReference type="OMA" id="CSNHENG"/>
<evidence type="ECO:0000313" key="3">
    <source>
        <dbReference type="Proteomes" id="UP000233060"/>
    </source>
</evidence>
<reference evidence="2" key="1">
    <citation type="submission" date="2025-08" db="UniProtKB">
        <authorList>
            <consortium name="Ensembl"/>
        </authorList>
    </citation>
    <scope>IDENTIFICATION</scope>
</reference>
<evidence type="ECO:0000256" key="1">
    <source>
        <dbReference type="SAM" id="SignalP"/>
    </source>
</evidence>
<proteinExistence type="predicted"/>
<organism evidence="2 3">
    <name type="scientific">Cercocebus atys</name>
    <name type="common">Sooty mangabey</name>
    <name type="synonym">Cercocebus torquatus atys</name>
    <dbReference type="NCBI Taxonomy" id="9531"/>
    <lineage>
        <taxon>Eukaryota</taxon>
        <taxon>Metazoa</taxon>
        <taxon>Chordata</taxon>
        <taxon>Craniata</taxon>
        <taxon>Vertebrata</taxon>
        <taxon>Euteleostomi</taxon>
        <taxon>Mammalia</taxon>
        <taxon>Eutheria</taxon>
        <taxon>Euarchontoglires</taxon>
        <taxon>Primates</taxon>
        <taxon>Haplorrhini</taxon>
        <taxon>Catarrhini</taxon>
        <taxon>Cercopithecidae</taxon>
        <taxon>Cercopithecinae</taxon>
        <taxon>Cercocebus</taxon>
    </lineage>
</organism>